<dbReference type="OMA" id="QFVGVHC"/>
<reference evidence="1" key="3">
    <citation type="submission" date="2025-09" db="UniProtKB">
        <authorList>
            <consortium name="Ensembl"/>
        </authorList>
    </citation>
    <scope>IDENTIFICATION</scope>
</reference>
<accession>A0A670KBT9</accession>
<evidence type="ECO:0000313" key="1">
    <source>
        <dbReference type="Ensembl" id="ENSPMRP00000034943.1"/>
    </source>
</evidence>
<sequence>MIYKQEEERVALEELPRDRVLGSPPDGVIGAAEAQDRHGHLVHIPQGIVAGPVGLPAHLLPPLWAEEGSFKSPQGAAPKDPVHLNHLLQGLCVPGTQSSGWGSFFQAGDRIFQGATCQGYVGPEGKAGRATNVN</sequence>
<dbReference type="Ensembl" id="ENSPMRT00000037053.1">
    <property type="protein sequence ID" value="ENSPMRP00000034943.1"/>
    <property type="gene ID" value="ENSPMRG00000022619.1"/>
</dbReference>
<name>A0A670KBT9_PODMU</name>
<reference evidence="1" key="2">
    <citation type="submission" date="2025-08" db="UniProtKB">
        <authorList>
            <consortium name="Ensembl"/>
        </authorList>
    </citation>
    <scope>IDENTIFICATION</scope>
</reference>
<dbReference type="GeneTree" id="ENSGT01030000235034"/>
<protein>
    <submittedName>
        <fullName evidence="1">Uncharacterized protein</fullName>
    </submittedName>
</protein>
<dbReference type="Proteomes" id="UP000472272">
    <property type="component" value="Chromosome 15"/>
</dbReference>
<proteinExistence type="predicted"/>
<organism evidence="1 2">
    <name type="scientific">Podarcis muralis</name>
    <name type="common">Wall lizard</name>
    <name type="synonym">Lacerta muralis</name>
    <dbReference type="NCBI Taxonomy" id="64176"/>
    <lineage>
        <taxon>Eukaryota</taxon>
        <taxon>Metazoa</taxon>
        <taxon>Chordata</taxon>
        <taxon>Craniata</taxon>
        <taxon>Vertebrata</taxon>
        <taxon>Euteleostomi</taxon>
        <taxon>Lepidosauria</taxon>
        <taxon>Squamata</taxon>
        <taxon>Bifurcata</taxon>
        <taxon>Unidentata</taxon>
        <taxon>Episquamata</taxon>
        <taxon>Laterata</taxon>
        <taxon>Lacertibaenia</taxon>
        <taxon>Lacertidae</taxon>
        <taxon>Podarcis</taxon>
    </lineage>
</organism>
<keyword evidence="2" id="KW-1185">Reference proteome</keyword>
<evidence type="ECO:0000313" key="2">
    <source>
        <dbReference type="Proteomes" id="UP000472272"/>
    </source>
</evidence>
<reference evidence="1 2" key="1">
    <citation type="journal article" date="2019" name="Proc. Natl. Acad. Sci. U.S.A.">
        <title>Regulatory changes in pterin and carotenoid genes underlie balanced color polymorphisms in the wall lizard.</title>
        <authorList>
            <person name="Andrade P."/>
            <person name="Pinho C."/>
            <person name="Perez I de Lanuza G."/>
            <person name="Afonso S."/>
            <person name="Brejcha J."/>
            <person name="Rubin C.J."/>
            <person name="Wallerman O."/>
            <person name="Pereira P."/>
            <person name="Sabatino S.J."/>
            <person name="Bellati A."/>
            <person name="Pellitteri-Rosa D."/>
            <person name="Bosakova Z."/>
            <person name="Bunikis I."/>
            <person name="Carretero M.A."/>
            <person name="Feiner N."/>
            <person name="Marsik P."/>
            <person name="Pauperio F."/>
            <person name="Salvi D."/>
            <person name="Soler L."/>
            <person name="While G.M."/>
            <person name="Uller T."/>
            <person name="Font E."/>
            <person name="Andersson L."/>
            <person name="Carneiro M."/>
        </authorList>
    </citation>
    <scope>NUCLEOTIDE SEQUENCE</scope>
</reference>
<dbReference type="AlphaFoldDB" id="A0A670KBT9"/>